<comment type="caution">
    <text evidence="1">The sequence shown here is derived from an EMBL/GenBank/DDBJ whole genome shotgun (WGS) entry which is preliminary data.</text>
</comment>
<organism evidence="1">
    <name type="scientific">bioreactor metagenome</name>
    <dbReference type="NCBI Taxonomy" id="1076179"/>
    <lineage>
        <taxon>unclassified sequences</taxon>
        <taxon>metagenomes</taxon>
        <taxon>ecological metagenomes</taxon>
    </lineage>
</organism>
<evidence type="ECO:0000313" key="1">
    <source>
        <dbReference type="EMBL" id="MPN56464.1"/>
    </source>
</evidence>
<sequence>MIASWSEIYANELVNYGGPGAPNLLALNTQARWQAMQPWREQFLKNLTEVLLS</sequence>
<reference evidence="1" key="1">
    <citation type="submission" date="2019-08" db="EMBL/GenBank/DDBJ databases">
        <authorList>
            <person name="Kucharzyk K."/>
            <person name="Murdoch R.W."/>
            <person name="Higgins S."/>
            <person name="Loffler F."/>
        </authorList>
    </citation>
    <scope>NUCLEOTIDE SEQUENCE</scope>
</reference>
<proteinExistence type="predicted"/>
<gene>
    <name evidence="1" type="ORF">SDC9_204154</name>
</gene>
<dbReference type="EMBL" id="VSSQ01126815">
    <property type="protein sequence ID" value="MPN56464.1"/>
    <property type="molecule type" value="Genomic_DNA"/>
</dbReference>
<name>A0A645J7L7_9ZZZZ</name>
<dbReference type="AlphaFoldDB" id="A0A645J7L7"/>
<protein>
    <submittedName>
        <fullName evidence="1">Uncharacterized protein</fullName>
    </submittedName>
</protein>
<accession>A0A645J7L7</accession>